<name>A0A8H2WK76_9AGAM</name>
<comment type="caution">
    <text evidence="2">The sequence shown here is derived from an EMBL/GenBank/DDBJ whole genome shotgun (WGS) entry which is preliminary data.</text>
</comment>
<protein>
    <submittedName>
        <fullName evidence="2">Uncharacterized protein</fullName>
    </submittedName>
</protein>
<proteinExistence type="predicted"/>
<feature type="compositionally biased region" description="Polar residues" evidence="1">
    <location>
        <begin position="108"/>
        <end position="118"/>
    </location>
</feature>
<reference evidence="2" key="1">
    <citation type="submission" date="2021-01" db="EMBL/GenBank/DDBJ databases">
        <authorList>
            <person name="Kaushik A."/>
        </authorList>
    </citation>
    <scope>NUCLEOTIDE SEQUENCE</scope>
    <source>
        <strain evidence="2">AG1-1B</strain>
    </source>
</reference>
<dbReference type="AlphaFoldDB" id="A0A8H2WK76"/>
<evidence type="ECO:0000313" key="3">
    <source>
        <dbReference type="Proteomes" id="UP000663826"/>
    </source>
</evidence>
<evidence type="ECO:0000256" key="1">
    <source>
        <dbReference type="SAM" id="MobiDB-lite"/>
    </source>
</evidence>
<feature type="region of interest" description="Disordered" evidence="1">
    <location>
        <begin position="108"/>
        <end position="129"/>
    </location>
</feature>
<accession>A0A8H2WK76</accession>
<dbReference type="Proteomes" id="UP000663826">
    <property type="component" value="Unassembled WGS sequence"/>
</dbReference>
<evidence type="ECO:0000313" key="2">
    <source>
        <dbReference type="EMBL" id="CAE6392779.1"/>
    </source>
</evidence>
<sequence>MIDKNNSFPASPLMGSMDWLIRDVSASRALRKAKQLAPKLRVQHAQMWSSQDILSTPSTPNSDSFVPWKSSELGYLDEDIKVITDEDSSSSISPEGLMDSMNWLIQDVSASGTTSTPDNDPFVPWKSGA</sequence>
<dbReference type="EMBL" id="CAJMWQ010000892">
    <property type="protein sequence ID" value="CAE6392779.1"/>
    <property type="molecule type" value="Genomic_DNA"/>
</dbReference>
<gene>
    <name evidence="2" type="ORF">RDB_LOCUS26565</name>
</gene>
<organism evidence="2 3">
    <name type="scientific">Rhizoctonia solani</name>
    <dbReference type="NCBI Taxonomy" id="456999"/>
    <lineage>
        <taxon>Eukaryota</taxon>
        <taxon>Fungi</taxon>
        <taxon>Dikarya</taxon>
        <taxon>Basidiomycota</taxon>
        <taxon>Agaricomycotina</taxon>
        <taxon>Agaricomycetes</taxon>
        <taxon>Cantharellales</taxon>
        <taxon>Ceratobasidiaceae</taxon>
        <taxon>Rhizoctonia</taxon>
    </lineage>
</organism>